<evidence type="ECO:0000313" key="2">
    <source>
        <dbReference type="EMBL" id="ELP89568.1"/>
    </source>
</evidence>
<dbReference type="Proteomes" id="UP000014680">
    <property type="component" value="Unassembled WGS sequence"/>
</dbReference>
<protein>
    <submittedName>
        <fullName evidence="2">Uncharacterized protein</fullName>
    </submittedName>
</protein>
<dbReference type="OrthoDB" id="31708at2759"/>
<proteinExistence type="predicted"/>
<dbReference type="KEGG" id="eiv:EIN_525230"/>
<keyword evidence="3" id="KW-1185">Reference proteome</keyword>
<dbReference type="VEuPathDB" id="AmoebaDB:EIN_525230"/>
<sequence length="270" mass="30808">MKPSHSTMSASSSSATEEVIKQRKRDSRNEEGLVLNAMIYLLAGEGYSVTVIKTKRTTNTNKMLIPETITSDDGQIFTQDDIRPMSDVLLRSLGYEPITLPATSPKQIKRNREAQMSNGVLYFLTHLGFLFMEKKTKKASVTERLVRVVSITKENMIYTKDDLFNIGEFIENLMADESTSTSKVVFNAELLAAYDDPLASQYVQPPTYIQPTPVYFQPTLVQPQIVQQPVNVPYIQQQLNVAPMYCYSYTPAYYVPYNQQQYFNNDRQDM</sequence>
<reference evidence="2 3" key="1">
    <citation type="submission" date="2012-10" db="EMBL/GenBank/DDBJ databases">
        <authorList>
            <person name="Zafar N."/>
            <person name="Inman J."/>
            <person name="Hall N."/>
            <person name="Lorenzi H."/>
            <person name="Caler E."/>
        </authorList>
    </citation>
    <scope>NUCLEOTIDE SEQUENCE [LARGE SCALE GENOMIC DNA]</scope>
    <source>
        <strain evidence="2 3">IP1</strain>
    </source>
</reference>
<organism evidence="2 3">
    <name type="scientific">Entamoeba invadens IP1</name>
    <dbReference type="NCBI Taxonomy" id="370355"/>
    <lineage>
        <taxon>Eukaryota</taxon>
        <taxon>Amoebozoa</taxon>
        <taxon>Evosea</taxon>
        <taxon>Archamoebae</taxon>
        <taxon>Mastigamoebida</taxon>
        <taxon>Entamoebidae</taxon>
        <taxon>Entamoeba</taxon>
    </lineage>
</organism>
<feature type="region of interest" description="Disordered" evidence="1">
    <location>
        <begin position="1"/>
        <end position="27"/>
    </location>
</feature>
<dbReference type="GeneID" id="14888578"/>
<dbReference type="EMBL" id="KB206604">
    <property type="protein sequence ID" value="ELP89568.1"/>
    <property type="molecule type" value="Genomic_DNA"/>
</dbReference>
<name>A0A0A1U5F7_ENTIV</name>
<gene>
    <name evidence="2" type="ORF">EIN_525230</name>
</gene>
<dbReference type="RefSeq" id="XP_004256339.1">
    <property type="nucleotide sequence ID" value="XM_004256291.1"/>
</dbReference>
<feature type="compositionally biased region" description="Low complexity" evidence="1">
    <location>
        <begin position="1"/>
        <end position="16"/>
    </location>
</feature>
<dbReference type="AlphaFoldDB" id="A0A0A1U5F7"/>
<accession>A0A0A1U5F7</accession>
<evidence type="ECO:0000256" key="1">
    <source>
        <dbReference type="SAM" id="MobiDB-lite"/>
    </source>
</evidence>
<evidence type="ECO:0000313" key="3">
    <source>
        <dbReference type="Proteomes" id="UP000014680"/>
    </source>
</evidence>